<protein>
    <recommendedName>
        <fullName evidence="3">Conjugal transfer protein TraL</fullName>
    </recommendedName>
</protein>
<evidence type="ECO:0000313" key="2">
    <source>
        <dbReference type="Proteomes" id="UP000034410"/>
    </source>
</evidence>
<name>A0A0F7K4A4_9GAMM</name>
<dbReference type="KEGG" id="seds:AAY24_18165"/>
<proteinExistence type="predicted"/>
<dbReference type="Gene3D" id="3.40.50.300">
    <property type="entry name" value="P-loop containing nucleotide triphosphate hydrolases"/>
    <property type="match status" value="1"/>
</dbReference>
<dbReference type="EMBL" id="CP011413">
    <property type="protein sequence ID" value="AKH22389.1"/>
    <property type="molecule type" value="Genomic_DNA"/>
</dbReference>
<dbReference type="Proteomes" id="UP000034410">
    <property type="component" value="Plasmid"/>
</dbReference>
<reference evidence="1 2" key="1">
    <citation type="journal article" date="2015" name="Genome Announc.">
        <title>Complete Genome Sequence of Sedimenticola thiotaurini Strain SIP-G1, a Polyphosphate- and Polyhydroxyalkanoate-Accumulating Sulfur-Oxidizing Gammaproteobacterium Isolated from Salt Marsh Sediments.</title>
        <authorList>
            <person name="Flood B.E."/>
            <person name="Jones D.S."/>
            <person name="Bailey J.V."/>
        </authorList>
    </citation>
    <scope>NUCLEOTIDE SEQUENCE [LARGE SCALE GENOMIC DNA]</scope>
    <source>
        <strain evidence="1 2">SIP-G1</strain>
        <plasmid evidence="2">Plasmid</plasmid>
    </source>
</reference>
<dbReference type="AlphaFoldDB" id="A0A0F7K4A4"/>
<dbReference type="OrthoDB" id="69313at2"/>
<dbReference type="RefSeq" id="WP_046861470.1">
    <property type="nucleotide sequence ID" value="NZ_CP011413.1"/>
</dbReference>
<evidence type="ECO:0008006" key="3">
    <source>
        <dbReference type="Google" id="ProtNLM"/>
    </source>
</evidence>
<accession>A0A0F7K4A4</accession>
<sequence>MAIAHFTMQGKGGIGKTFVAAILAQYISSTLDENGKLAVVDTDPVNATLSQYNAFEVEHLAIQDKDSTRINERNFDQLIEQMADAPDTQFVVDNGAASFVPLSNYLIENTAIEMLLDMGREVWVHPVITGGQGMLDTLNGLAQLIDQMPKTVKIVVWKNTYFGDIEQNGKPFEQMAVYKKHADRIHAVVEIPKYSADTYGIDIEQMLQQKRSFAQAVESPGFGLMSRQRLKNAQRDIFERVSEVLS</sequence>
<dbReference type="InterPro" id="IPR027417">
    <property type="entry name" value="P-loop_NTPase"/>
</dbReference>
<dbReference type="SUPFAM" id="SSF52540">
    <property type="entry name" value="P-loop containing nucleoside triphosphate hydrolases"/>
    <property type="match status" value="1"/>
</dbReference>
<organism evidence="1 2">
    <name type="scientific">Sedimenticola thiotaurini</name>
    <dbReference type="NCBI Taxonomy" id="1543721"/>
    <lineage>
        <taxon>Bacteria</taxon>
        <taxon>Pseudomonadati</taxon>
        <taxon>Pseudomonadota</taxon>
        <taxon>Gammaproteobacteria</taxon>
        <taxon>Chromatiales</taxon>
        <taxon>Sedimenticolaceae</taxon>
        <taxon>Sedimenticola</taxon>
    </lineage>
</organism>
<keyword evidence="1" id="KW-0614">Plasmid</keyword>
<gene>
    <name evidence="1" type="ORF">AAY24_18165</name>
</gene>
<keyword evidence="2" id="KW-1185">Reference proteome</keyword>
<dbReference type="PATRIC" id="fig|1543721.4.peg.3761"/>
<evidence type="ECO:0000313" key="1">
    <source>
        <dbReference type="EMBL" id="AKH22389.1"/>
    </source>
</evidence>
<geneLocation type="plasmid" evidence="1">
    <name>unnamed</name>
</geneLocation>